<proteinExistence type="predicted"/>
<keyword evidence="1" id="KW-0472">Membrane</keyword>
<keyword evidence="1" id="KW-0812">Transmembrane</keyword>
<protein>
    <recommendedName>
        <fullName evidence="4">DUF4386 family protein</fullName>
    </recommendedName>
</protein>
<reference evidence="2" key="1">
    <citation type="submission" date="2016-01" db="EMBL/GenBank/DDBJ databases">
        <authorList>
            <person name="Mcilroy J.S."/>
            <person name="Karst M S."/>
            <person name="Albertsen M."/>
        </authorList>
    </citation>
    <scope>NUCLEOTIDE SEQUENCE</scope>
    <source>
        <strain evidence="2">Cfx-K</strain>
    </source>
</reference>
<dbReference type="KEGG" id="pbf:CFX0092_A1650"/>
<feature type="transmembrane region" description="Helical" evidence="1">
    <location>
        <begin position="55"/>
        <end position="78"/>
    </location>
</feature>
<keyword evidence="3" id="KW-1185">Reference proteome</keyword>
<feature type="transmembrane region" description="Helical" evidence="1">
    <location>
        <begin position="200"/>
        <end position="218"/>
    </location>
</feature>
<feature type="transmembrane region" description="Helical" evidence="1">
    <location>
        <begin position="90"/>
        <end position="114"/>
    </location>
</feature>
<dbReference type="Proteomes" id="UP000215027">
    <property type="component" value="Chromosome I"/>
</dbReference>
<feature type="transmembrane region" description="Helical" evidence="1">
    <location>
        <begin position="21"/>
        <end position="43"/>
    </location>
</feature>
<dbReference type="AlphaFoldDB" id="A0A160T3G6"/>
<gene>
    <name evidence="2" type="ORF">CFX0092_A1650</name>
</gene>
<evidence type="ECO:0000313" key="3">
    <source>
        <dbReference type="Proteomes" id="UP000215027"/>
    </source>
</evidence>
<evidence type="ECO:0000256" key="1">
    <source>
        <dbReference type="SAM" id="Phobius"/>
    </source>
</evidence>
<dbReference type="EMBL" id="LN890655">
    <property type="protein sequence ID" value="CUS03528.2"/>
    <property type="molecule type" value="Genomic_DNA"/>
</dbReference>
<accession>A0A160T3G6</accession>
<name>A0A160T3G6_9CHLR</name>
<dbReference type="RefSeq" id="WP_197699923.1">
    <property type="nucleotide sequence ID" value="NZ_LN890655.1"/>
</dbReference>
<evidence type="ECO:0000313" key="2">
    <source>
        <dbReference type="EMBL" id="CUS03528.2"/>
    </source>
</evidence>
<feature type="transmembrane region" description="Helical" evidence="1">
    <location>
        <begin position="150"/>
        <end position="169"/>
    </location>
</feature>
<sequence>MNIVGKTSLQQRQATLSTATLIRLSGLAAGLAGLGFIVVGLFHPVNVPAAVTTATWVNVHIVAMAMALLGLIGMTGLYARQAEKIGWLGLAGYGLFSLWLVLVVGVSLVEAFILPGLATESPAFVAGFLGMFSGAASAIDLGAIPTLWKLSGAMFILGPLLFAIATFRARILPRGAAVLQGVAALLVPLGALLPPEYEPLVMVPVGLSLLWLGYALLAERQANAPERMVVSKPVKVA</sequence>
<evidence type="ECO:0008006" key="4">
    <source>
        <dbReference type="Google" id="ProtNLM"/>
    </source>
</evidence>
<keyword evidence="1" id="KW-1133">Transmembrane helix</keyword>
<organism evidence="2 3">
    <name type="scientific">Candidatus Promineifilum breve</name>
    <dbReference type="NCBI Taxonomy" id="1806508"/>
    <lineage>
        <taxon>Bacteria</taxon>
        <taxon>Bacillati</taxon>
        <taxon>Chloroflexota</taxon>
        <taxon>Ardenticatenia</taxon>
        <taxon>Candidatus Promineifilales</taxon>
        <taxon>Candidatus Promineifilaceae</taxon>
        <taxon>Candidatus Promineifilum</taxon>
    </lineage>
</organism>